<name>U4KBE7_9VIBR</name>
<protein>
    <submittedName>
        <fullName evidence="8">Putative ABC-type cobalamin/Fe3+-siderophores transport systems, ATPase component</fullName>
    </submittedName>
</protein>
<evidence type="ECO:0000256" key="6">
    <source>
        <dbReference type="ARBA" id="ARBA00037066"/>
    </source>
</evidence>
<accession>U4KBE7</accession>
<keyword evidence="2" id="KW-0813">Transport</keyword>
<evidence type="ECO:0000256" key="3">
    <source>
        <dbReference type="ARBA" id="ARBA00022741"/>
    </source>
</evidence>
<dbReference type="PROSITE" id="PS50893">
    <property type="entry name" value="ABC_TRANSPORTER_2"/>
    <property type="match status" value="1"/>
</dbReference>
<evidence type="ECO:0000313" key="8">
    <source>
        <dbReference type="EMBL" id="CCO60112.1"/>
    </source>
</evidence>
<organism evidence="8 9">
    <name type="scientific">Vibrio nigripulchritudo</name>
    <dbReference type="NCBI Taxonomy" id="28173"/>
    <lineage>
        <taxon>Bacteria</taxon>
        <taxon>Pseudomonadati</taxon>
        <taxon>Pseudomonadota</taxon>
        <taxon>Gammaproteobacteria</taxon>
        <taxon>Vibrionales</taxon>
        <taxon>Vibrionaceae</taxon>
        <taxon>Vibrio</taxon>
    </lineage>
</organism>
<keyword evidence="3" id="KW-0547">Nucleotide-binding</keyword>
<dbReference type="OrthoDB" id="5292475at2"/>
<dbReference type="PATRIC" id="fig|1260221.3.peg.3973"/>
<reference evidence="8 9" key="1">
    <citation type="journal article" date="2013" name="ISME J.">
        <title>Comparative genomics of pathogenic lineages of Vibrio nigripulchritudo identifies virulence-associated traits.</title>
        <authorList>
            <person name="Goudenege D."/>
            <person name="Labreuche Y."/>
            <person name="Krin E."/>
            <person name="Ansquer D."/>
            <person name="Mangenot S."/>
            <person name="Calteau A."/>
            <person name="Medigue C."/>
            <person name="Mazel D."/>
            <person name="Polz M.F."/>
            <person name="Le Roux F."/>
        </authorList>
    </citation>
    <scope>NUCLEOTIDE SEQUENCE [LARGE SCALE GENOMIC DNA]</scope>
    <source>
        <strain evidence="9">SnF1</strain>
    </source>
</reference>
<evidence type="ECO:0000313" key="9">
    <source>
        <dbReference type="Proteomes" id="UP000016895"/>
    </source>
</evidence>
<dbReference type="InterPro" id="IPR003593">
    <property type="entry name" value="AAA+_ATPase"/>
</dbReference>
<dbReference type="InterPro" id="IPR003439">
    <property type="entry name" value="ABC_transporter-like_ATP-bd"/>
</dbReference>
<dbReference type="SUPFAM" id="SSF52540">
    <property type="entry name" value="P-loop containing nucleoside triphosphate hydrolases"/>
    <property type="match status" value="1"/>
</dbReference>
<dbReference type="GO" id="GO:0016887">
    <property type="term" value="F:ATP hydrolysis activity"/>
    <property type="evidence" value="ECO:0007669"/>
    <property type="project" value="InterPro"/>
</dbReference>
<dbReference type="EMBL" id="FO203527">
    <property type="protein sequence ID" value="CCO60112.1"/>
    <property type="molecule type" value="Genomic_DNA"/>
</dbReference>
<keyword evidence="9" id="KW-1185">Reference proteome</keyword>
<evidence type="ECO:0000256" key="1">
    <source>
        <dbReference type="ARBA" id="ARBA00005417"/>
    </source>
</evidence>
<dbReference type="InterPro" id="IPR017871">
    <property type="entry name" value="ABC_transporter-like_CS"/>
</dbReference>
<comment type="similarity">
    <text evidence="1">Belongs to the ABC transporter superfamily.</text>
</comment>
<dbReference type="KEGG" id="vni:VIBNI_B0291"/>
<dbReference type="CDD" id="cd03214">
    <property type="entry name" value="ABC_Iron-Siderophores_B12_Hemin"/>
    <property type="match status" value="1"/>
</dbReference>
<dbReference type="FunFam" id="3.40.50.300:FF:000134">
    <property type="entry name" value="Iron-enterobactin ABC transporter ATP-binding protein"/>
    <property type="match status" value="1"/>
</dbReference>
<evidence type="ECO:0000256" key="4">
    <source>
        <dbReference type="ARBA" id="ARBA00022840"/>
    </source>
</evidence>
<dbReference type="STRING" id="28173.VIBNI_B0291"/>
<evidence type="ECO:0000256" key="5">
    <source>
        <dbReference type="ARBA" id="ARBA00022967"/>
    </source>
</evidence>
<dbReference type="PROSITE" id="PS00211">
    <property type="entry name" value="ABC_TRANSPORTER_1"/>
    <property type="match status" value="1"/>
</dbReference>
<comment type="function">
    <text evidence="6">Part of the ABC transporter complex HmuTUV involved in hemin import. Responsible for energy coupling to the transport system.</text>
</comment>
<dbReference type="Gene3D" id="3.40.50.300">
    <property type="entry name" value="P-loop containing nucleotide triphosphate hydrolases"/>
    <property type="match status" value="1"/>
</dbReference>
<dbReference type="InterPro" id="IPR027417">
    <property type="entry name" value="P-loop_NTPase"/>
</dbReference>
<proteinExistence type="inferred from homology"/>
<keyword evidence="4" id="KW-0067">ATP-binding</keyword>
<feature type="domain" description="ABC transporter" evidence="7">
    <location>
        <begin position="2"/>
        <end position="234"/>
    </location>
</feature>
<sequence length="257" mass="28246">MITATNLSLKLEGKPVLKNIHLQVKAGEVIGIVGPNGSGKSTLLRVLSGIQKPDAGSVTIGDTSILKKSRRQMAQMVSFLPQERPVDFGQRVLDLVLLGRLCHSGLFSSQSNADLDYAMAALDKVGLKLSAYRKLSELSGGEIQRALIARVICQNSASMLLDEPTNHLDLHYQFLILDLLRELKRTVIVVLHELNLASRYCDRVILLNEGAIHAEGHPKDIFTQDILAPVYNLNVSRFETESGYVHLVVSDSLKKAI</sequence>
<dbReference type="PANTHER" id="PTHR42794">
    <property type="entry name" value="HEMIN IMPORT ATP-BINDING PROTEIN HMUV"/>
    <property type="match status" value="1"/>
</dbReference>
<dbReference type="Pfam" id="PF00005">
    <property type="entry name" value="ABC_tran"/>
    <property type="match status" value="1"/>
</dbReference>
<keyword evidence="5" id="KW-1278">Translocase</keyword>
<dbReference type="Proteomes" id="UP000016895">
    <property type="component" value="Chromosome 2"/>
</dbReference>
<dbReference type="RefSeq" id="WP_022560761.1">
    <property type="nucleotide sequence ID" value="NC_022543.1"/>
</dbReference>
<dbReference type="AlphaFoldDB" id="U4KBE7"/>
<gene>
    <name evidence="8" type="ORF">VIBNI_B0291</name>
</gene>
<dbReference type="GO" id="GO:0005524">
    <property type="term" value="F:ATP binding"/>
    <property type="evidence" value="ECO:0007669"/>
    <property type="project" value="UniProtKB-KW"/>
</dbReference>
<evidence type="ECO:0000259" key="7">
    <source>
        <dbReference type="PROSITE" id="PS50893"/>
    </source>
</evidence>
<evidence type="ECO:0000256" key="2">
    <source>
        <dbReference type="ARBA" id="ARBA00022448"/>
    </source>
</evidence>
<dbReference type="PANTHER" id="PTHR42794:SF1">
    <property type="entry name" value="HEMIN IMPORT ATP-BINDING PROTEIN HMUV"/>
    <property type="match status" value="1"/>
</dbReference>
<dbReference type="SMART" id="SM00382">
    <property type="entry name" value="AAA"/>
    <property type="match status" value="1"/>
</dbReference>